<evidence type="ECO:0000313" key="2">
    <source>
        <dbReference type="Proteomes" id="UP000284024"/>
    </source>
</evidence>
<dbReference type="RefSeq" id="WP_118235875.1">
    <property type="nucleotide sequence ID" value="NZ_QRJH01000005.1"/>
</dbReference>
<comment type="caution">
    <text evidence="1">The sequence shown here is derived from an EMBL/GenBank/DDBJ whole genome shotgun (WGS) entry which is preliminary data.</text>
</comment>
<protein>
    <submittedName>
        <fullName evidence="1">Uncharacterized protein</fullName>
    </submittedName>
</protein>
<dbReference type="Proteomes" id="UP000284024">
    <property type="component" value="Unassembled WGS sequence"/>
</dbReference>
<accession>A0A414W0X7</accession>
<dbReference type="AlphaFoldDB" id="A0A414W0X7"/>
<organism evidence="1 2">
    <name type="scientific">Blautia obeum</name>
    <dbReference type="NCBI Taxonomy" id="40520"/>
    <lineage>
        <taxon>Bacteria</taxon>
        <taxon>Bacillati</taxon>
        <taxon>Bacillota</taxon>
        <taxon>Clostridia</taxon>
        <taxon>Lachnospirales</taxon>
        <taxon>Lachnospiraceae</taxon>
        <taxon>Blautia</taxon>
    </lineage>
</organism>
<proteinExistence type="predicted"/>
<sequence>MTNKKNVTGKNAIEAILITLLGTPYSINKVTDFVGINEGRTINMDTFHISTSCTDCEVEETTITDDNFILTEERYVDGHEHETMYHYVYVESISGDWRFKLDVDAAGNIAG</sequence>
<dbReference type="EMBL" id="QRJH01000005">
    <property type="protein sequence ID" value="RHH17984.1"/>
    <property type="molecule type" value="Genomic_DNA"/>
</dbReference>
<name>A0A414W0X7_9FIRM</name>
<gene>
    <name evidence="1" type="ORF">DW222_11410</name>
</gene>
<evidence type="ECO:0000313" key="1">
    <source>
        <dbReference type="EMBL" id="RHH17984.1"/>
    </source>
</evidence>
<reference evidence="1 2" key="1">
    <citation type="submission" date="2018-08" db="EMBL/GenBank/DDBJ databases">
        <title>A genome reference for cultivated species of the human gut microbiota.</title>
        <authorList>
            <person name="Zou Y."/>
            <person name="Xue W."/>
            <person name="Luo G."/>
        </authorList>
    </citation>
    <scope>NUCLEOTIDE SEQUENCE [LARGE SCALE GENOMIC DNA]</scope>
    <source>
        <strain evidence="1 2">AM18-2AC</strain>
    </source>
</reference>